<dbReference type="InterPro" id="IPR001810">
    <property type="entry name" value="F-box_dom"/>
</dbReference>
<dbReference type="SUPFAM" id="SSF81383">
    <property type="entry name" value="F-box domain"/>
    <property type="match status" value="1"/>
</dbReference>
<feature type="domain" description="F-box" evidence="1">
    <location>
        <begin position="51"/>
        <end position="97"/>
    </location>
</feature>
<dbReference type="InterPro" id="IPR050796">
    <property type="entry name" value="SCF_F-box_component"/>
</dbReference>
<comment type="caution">
    <text evidence="2">The sequence shown here is derived from an EMBL/GenBank/DDBJ whole genome shotgun (WGS) entry which is preliminary data.</text>
</comment>
<dbReference type="Pfam" id="PF00646">
    <property type="entry name" value="F-box"/>
    <property type="match status" value="1"/>
</dbReference>
<dbReference type="InterPro" id="IPR013187">
    <property type="entry name" value="F-box-assoc_dom_typ3"/>
</dbReference>
<organism evidence="2">
    <name type="scientific">Sesamum radiatum</name>
    <name type="common">Black benniseed</name>
    <dbReference type="NCBI Taxonomy" id="300843"/>
    <lineage>
        <taxon>Eukaryota</taxon>
        <taxon>Viridiplantae</taxon>
        <taxon>Streptophyta</taxon>
        <taxon>Embryophyta</taxon>
        <taxon>Tracheophyta</taxon>
        <taxon>Spermatophyta</taxon>
        <taxon>Magnoliopsida</taxon>
        <taxon>eudicotyledons</taxon>
        <taxon>Gunneridae</taxon>
        <taxon>Pentapetalae</taxon>
        <taxon>asterids</taxon>
        <taxon>lamiids</taxon>
        <taxon>Lamiales</taxon>
        <taxon>Pedaliaceae</taxon>
        <taxon>Sesamum</taxon>
    </lineage>
</organism>
<sequence length="403" mass="46543">MGNLATRLSVSPIKERLRNWTSSIMWTLVANKARALRCFVVYRFSQNKQSEESTPIFPPEVVMEILSWLPFKSLMKAQLVSKQWRALIHDHYFIQKHMGQSSVVWHWYNVVWPGPSAPIDSFSYIHGCDGLLLLRSNCSFKYCVWNPATRRVLELPDPHSGNYGFVLCYVRATGNYRIVAIYNDQESGREGCEVFTPGHSKEWRRITFPRITTANNGYRFTDRVSVVSAGEAVHCVIVIEVAEGRFERVVSLDMGTETFTVNYLPEGLTCNRRTTLWNLDWDGKLALVKTVGQNLEVMELEDYKKHRWCANKKVIPLPAMEKGNGGKRKIFPFYAKQGDIWFWLKGEKIFTYTIKTGQVCEVKQTQTYSLSNKLYPYKPSLVTFEGMVPDTMLEKLRTHLSFD</sequence>
<dbReference type="PROSITE" id="PS50181">
    <property type="entry name" value="FBOX"/>
    <property type="match status" value="1"/>
</dbReference>
<dbReference type="CDD" id="cd22157">
    <property type="entry name" value="F-box_AtFBW1-like"/>
    <property type="match status" value="1"/>
</dbReference>
<dbReference type="EMBL" id="JACGWJ010000009">
    <property type="protein sequence ID" value="KAL0398717.1"/>
    <property type="molecule type" value="Genomic_DNA"/>
</dbReference>
<protein>
    <recommendedName>
        <fullName evidence="1">F-box domain-containing protein</fullName>
    </recommendedName>
</protein>
<name>A0AAW2T2P5_SESRA</name>
<gene>
    <name evidence="2" type="ORF">Sradi_2215000</name>
</gene>
<reference evidence="2" key="2">
    <citation type="journal article" date="2024" name="Plant">
        <title>Genomic evolution and insights into agronomic trait innovations of Sesamum species.</title>
        <authorList>
            <person name="Miao H."/>
            <person name="Wang L."/>
            <person name="Qu L."/>
            <person name="Liu H."/>
            <person name="Sun Y."/>
            <person name="Le M."/>
            <person name="Wang Q."/>
            <person name="Wei S."/>
            <person name="Zheng Y."/>
            <person name="Lin W."/>
            <person name="Duan Y."/>
            <person name="Cao H."/>
            <person name="Xiong S."/>
            <person name="Wang X."/>
            <person name="Wei L."/>
            <person name="Li C."/>
            <person name="Ma Q."/>
            <person name="Ju M."/>
            <person name="Zhao R."/>
            <person name="Li G."/>
            <person name="Mu C."/>
            <person name="Tian Q."/>
            <person name="Mei H."/>
            <person name="Zhang T."/>
            <person name="Gao T."/>
            <person name="Zhang H."/>
        </authorList>
    </citation>
    <scope>NUCLEOTIDE SEQUENCE</scope>
    <source>
        <strain evidence="2">G02</strain>
    </source>
</reference>
<dbReference type="AlphaFoldDB" id="A0AAW2T2P5"/>
<dbReference type="NCBIfam" id="TIGR01640">
    <property type="entry name" value="F_box_assoc_1"/>
    <property type="match status" value="1"/>
</dbReference>
<evidence type="ECO:0000259" key="1">
    <source>
        <dbReference type="PROSITE" id="PS50181"/>
    </source>
</evidence>
<proteinExistence type="predicted"/>
<dbReference type="InterPro" id="IPR017451">
    <property type="entry name" value="F-box-assoc_interact_dom"/>
</dbReference>
<evidence type="ECO:0000313" key="2">
    <source>
        <dbReference type="EMBL" id="KAL0398717.1"/>
    </source>
</evidence>
<dbReference type="Gene3D" id="1.20.1280.50">
    <property type="match status" value="1"/>
</dbReference>
<reference evidence="2" key="1">
    <citation type="submission" date="2020-06" db="EMBL/GenBank/DDBJ databases">
        <authorList>
            <person name="Li T."/>
            <person name="Hu X."/>
            <person name="Zhang T."/>
            <person name="Song X."/>
            <person name="Zhang H."/>
            <person name="Dai N."/>
            <person name="Sheng W."/>
            <person name="Hou X."/>
            <person name="Wei L."/>
        </authorList>
    </citation>
    <scope>NUCLEOTIDE SEQUENCE</scope>
    <source>
        <strain evidence="2">G02</strain>
        <tissue evidence="2">Leaf</tissue>
    </source>
</reference>
<dbReference type="SMART" id="SM00256">
    <property type="entry name" value="FBOX"/>
    <property type="match status" value="1"/>
</dbReference>
<dbReference type="PANTHER" id="PTHR31672">
    <property type="entry name" value="BNACNNG10540D PROTEIN"/>
    <property type="match status" value="1"/>
</dbReference>
<dbReference type="InterPro" id="IPR036047">
    <property type="entry name" value="F-box-like_dom_sf"/>
</dbReference>
<accession>A0AAW2T2P5</accession>
<dbReference type="PANTHER" id="PTHR31672:SF13">
    <property type="entry name" value="F-BOX PROTEIN CPR30-LIKE"/>
    <property type="match status" value="1"/>
</dbReference>
<dbReference type="Pfam" id="PF08268">
    <property type="entry name" value="FBA_3"/>
    <property type="match status" value="1"/>
</dbReference>